<gene>
    <name evidence="1" type="ORF">CHRIB12_LOCUS8535</name>
</gene>
<dbReference type="AlphaFoldDB" id="A0A915Z3T2"/>
<comment type="caution">
    <text evidence="1">The sequence shown here is derived from an EMBL/GenBank/DDBJ whole genome shotgun (WGS) entry which is preliminary data.</text>
</comment>
<proteinExistence type="predicted"/>
<dbReference type="EMBL" id="CAGKOT010000016">
    <property type="protein sequence ID" value="CAB5361234.1"/>
    <property type="molecule type" value="Genomic_DNA"/>
</dbReference>
<name>A0A915Z3T2_9GLOM</name>
<accession>A0A915Z3T2</accession>
<evidence type="ECO:0000313" key="2">
    <source>
        <dbReference type="Proteomes" id="UP000684084"/>
    </source>
</evidence>
<evidence type="ECO:0000313" key="1">
    <source>
        <dbReference type="EMBL" id="CAB5361234.1"/>
    </source>
</evidence>
<dbReference type="Proteomes" id="UP000684084">
    <property type="component" value="Unassembled WGS sequence"/>
</dbReference>
<reference evidence="1" key="1">
    <citation type="submission" date="2020-05" db="EMBL/GenBank/DDBJ databases">
        <authorList>
            <person name="Rincon C."/>
            <person name="Sanders R I."/>
            <person name="Robbins C."/>
            <person name="Chaturvedi A."/>
        </authorList>
    </citation>
    <scope>NUCLEOTIDE SEQUENCE</scope>
    <source>
        <strain evidence="1">CHB12</strain>
    </source>
</reference>
<sequence>MDYFFYRNFEENIFKTLFEGDDLEIAINRAFYFESVSHTLKKYSSFSLSEEDITQIIEKSEGDNEQFTNLLIEYQEALLIFSISDLQ</sequence>
<dbReference type="OrthoDB" id="10407122at2759"/>
<protein>
    <submittedName>
        <fullName evidence="1">Uncharacterized protein</fullName>
    </submittedName>
</protein>
<organism evidence="1 2">
    <name type="scientific">Rhizophagus irregularis</name>
    <dbReference type="NCBI Taxonomy" id="588596"/>
    <lineage>
        <taxon>Eukaryota</taxon>
        <taxon>Fungi</taxon>
        <taxon>Fungi incertae sedis</taxon>
        <taxon>Mucoromycota</taxon>
        <taxon>Glomeromycotina</taxon>
        <taxon>Glomeromycetes</taxon>
        <taxon>Glomerales</taxon>
        <taxon>Glomeraceae</taxon>
        <taxon>Rhizophagus</taxon>
    </lineage>
</organism>